<dbReference type="STRING" id="225992.B5M06_02825"/>
<evidence type="ECO:0000313" key="1">
    <source>
        <dbReference type="EMBL" id="AQZ97356.1"/>
    </source>
</evidence>
<reference evidence="1 4" key="2">
    <citation type="submission" date="2017-03" db="EMBL/GenBank/DDBJ databases">
        <title>Rapid Whole Genome Sequencing of Comamonas kerstersii Causing Continuous ambulatory Peritoneal Dialysis-Associated Peritonitis.</title>
        <authorList>
            <person name="Zheng B."/>
        </authorList>
    </citation>
    <scope>NUCLEOTIDE SEQUENCE [LARGE SCALE GENOMIC DNA]</scope>
    <source>
        <strain evidence="1 4">8943</strain>
    </source>
</reference>
<gene>
    <name evidence="2" type="ORF">AS359_12505</name>
    <name evidence="1" type="ORF">B5M06_02825</name>
</gene>
<keyword evidence="3" id="KW-1185">Reference proteome</keyword>
<accession>A0A0W7YY93</accession>
<accession>A0A1V0BBN7</accession>
<protein>
    <submittedName>
        <fullName evidence="2">Uncharacterized protein</fullName>
    </submittedName>
</protein>
<dbReference type="KEGG" id="cke:B5M06_02825"/>
<name>A0A0W7YY93_9BURK</name>
<evidence type="ECO:0000313" key="2">
    <source>
        <dbReference type="EMBL" id="KUF40106.1"/>
    </source>
</evidence>
<dbReference type="Proteomes" id="UP000053300">
    <property type="component" value="Unassembled WGS sequence"/>
</dbReference>
<sequence length="239" mass="28174">MKPKKKPLLPVDIKLPERVLLEDGVMFATLRTLDELEQFWEEHKGQFELACEGKGVTSGQTFLREYEWVFGTSKSAVVRTVMRWGQSGIGCDFYDWAKHDPRMHECFFHDRDAYRDSRIERGKWSNKDEAEYLADCARRTPETYRGWWRFCDLPNGYDPDDWFNPGIDHEELFDPNMALAEVAEKLHEQTFDDWKQHGVWEEIEAHDRASIDETIRYWRNEQAAGESYYGDENEAASVS</sequence>
<dbReference type="EMBL" id="CP020121">
    <property type="protein sequence ID" value="AQZ97356.1"/>
    <property type="molecule type" value="Genomic_DNA"/>
</dbReference>
<dbReference type="OrthoDB" id="9178385at2"/>
<dbReference type="Proteomes" id="UP000242792">
    <property type="component" value="Chromosome"/>
</dbReference>
<proteinExistence type="predicted"/>
<dbReference type="GeneID" id="83038250"/>
<dbReference type="EMBL" id="LPXH01000033">
    <property type="protein sequence ID" value="KUF40106.1"/>
    <property type="molecule type" value="Genomic_DNA"/>
</dbReference>
<dbReference type="RefSeq" id="WP_054067580.1">
    <property type="nucleotide sequence ID" value="NZ_CAUCIF010000017.1"/>
</dbReference>
<dbReference type="AlphaFoldDB" id="A0A0W7YY93"/>
<organism evidence="2 3">
    <name type="scientific">Comamonas kerstersii</name>
    <dbReference type="NCBI Taxonomy" id="225992"/>
    <lineage>
        <taxon>Bacteria</taxon>
        <taxon>Pseudomonadati</taxon>
        <taxon>Pseudomonadota</taxon>
        <taxon>Betaproteobacteria</taxon>
        <taxon>Burkholderiales</taxon>
        <taxon>Comamonadaceae</taxon>
        <taxon>Comamonas</taxon>
    </lineage>
</organism>
<reference evidence="2 3" key="1">
    <citation type="submission" date="2015-12" db="EMBL/GenBank/DDBJ databases">
        <title>Complete genome sequence of a multi-drug resistant strain Acidovorax sp. 12322-1.</title>
        <authorList>
            <person name="Ming D."/>
            <person name="Wang M."/>
            <person name="Hu S."/>
            <person name="Zhou Y."/>
            <person name="Jiang T."/>
        </authorList>
    </citation>
    <scope>NUCLEOTIDE SEQUENCE [LARGE SCALE GENOMIC DNA]</scope>
    <source>
        <strain evidence="2 3">12322-1</strain>
    </source>
</reference>
<evidence type="ECO:0000313" key="4">
    <source>
        <dbReference type="Proteomes" id="UP000242792"/>
    </source>
</evidence>
<evidence type="ECO:0000313" key="3">
    <source>
        <dbReference type="Proteomes" id="UP000053300"/>
    </source>
</evidence>